<dbReference type="RefSeq" id="WP_065543782.1">
    <property type="nucleotide sequence ID" value="NZ_CP015405.2"/>
</dbReference>
<dbReference type="InterPro" id="IPR004096">
    <property type="entry name" value="V4R"/>
</dbReference>
<dbReference type="AlphaFoldDB" id="A0A1C7IDB0"/>
<keyword evidence="3" id="KW-1185">Reference proteome</keyword>
<organism evidence="2 3">
    <name type="scientific">Blautia pseudococcoides</name>
    <dbReference type="NCBI Taxonomy" id="1796616"/>
    <lineage>
        <taxon>Bacteria</taxon>
        <taxon>Bacillati</taxon>
        <taxon>Bacillota</taxon>
        <taxon>Clostridia</taxon>
        <taxon>Lachnospirales</taxon>
        <taxon>Lachnospiraceae</taxon>
        <taxon>Blautia</taxon>
    </lineage>
</organism>
<dbReference type="STRING" id="1796616.A4V09_19165"/>
<dbReference type="Pfam" id="PF02830">
    <property type="entry name" value="V4R"/>
    <property type="match status" value="1"/>
</dbReference>
<dbReference type="PANTHER" id="PTHR35090:SF2">
    <property type="entry name" value="ARSR FAMILY TRANSCRIPTIONAL REGULATOR"/>
    <property type="match status" value="1"/>
</dbReference>
<dbReference type="Proteomes" id="UP000092574">
    <property type="component" value="Chromosome"/>
</dbReference>
<dbReference type="EMBL" id="CP015405">
    <property type="protein sequence ID" value="ANU77676.1"/>
    <property type="molecule type" value="Genomic_DNA"/>
</dbReference>
<name>A0A1C7IDB0_9FIRM</name>
<dbReference type="SMART" id="SM00989">
    <property type="entry name" value="V4R"/>
    <property type="match status" value="1"/>
</dbReference>
<protein>
    <submittedName>
        <fullName evidence="2">4-vinyl reductase</fullName>
    </submittedName>
</protein>
<evidence type="ECO:0000313" key="3">
    <source>
        <dbReference type="Proteomes" id="UP000092574"/>
    </source>
</evidence>
<dbReference type="InterPro" id="IPR024096">
    <property type="entry name" value="NO_sig/Golgi_transp_ligand-bd"/>
</dbReference>
<evidence type="ECO:0000313" key="2">
    <source>
        <dbReference type="EMBL" id="ANU77676.1"/>
    </source>
</evidence>
<proteinExistence type="predicted"/>
<accession>A0A1C7IDB0</accession>
<dbReference type="Gene3D" id="3.30.1380.20">
    <property type="entry name" value="Trafficking protein particle complex subunit 3"/>
    <property type="match status" value="1"/>
</dbReference>
<reference evidence="2" key="1">
    <citation type="submission" date="2017-04" db="EMBL/GenBank/DDBJ databases">
        <title>Complete Genome Sequences of Twelve Strains of a Stable Defined Moderately Diverse Mouse Microbiota 2 (sDMDMm2).</title>
        <authorList>
            <person name="Uchimura Y."/>
            <person name="Wyss M."/>
            <person name="Brugiroux S."/>
            <person name="Limenitakis J.P."/>
            <person name="Stecher B."/>
            <person name="McCoy K.D."/>
            <person name="Macpherson A.J."/>
        </authorList>
    </citation>
    <scope>NUCLEOTIDE SEQUENCE</scope>
    <source>
        <strain evidence="2">YL58</strain>
    </source>
</reference>
<dbReference type="KEGG" id="byl:A4V09_19165"/>
<feature type="domain" description="4-vinyl reductase 4VR" evidence="1">
    <location>
        <begin position="112"/>
        <end position="174"/>
    </location>
</feature>
<gene>
    <name evidence="2" type="ORF">A4V09_19165</name>
</gene>
<sequence length="177" mass="20268">MKKYTSERPSMYSIHIMGDVQTGRKNLGPEMPVFVYRLFMYSMRDTLERQFGAEKMIQILRECGKKAGMEFAEKVLDLSLDMDSFLIRLQKTLSDLKIGILRMESFDDEMHKAVFTISEDVDCSGFPILGMAICNYDEGFLKGILEKYTGNSYTVTEIDCWAKGDRVCRFEAVEGGN</sequence>
<dbReference type="SUPFAM" id="SSF111126">
    <property type="entry name" value="Ligand-binding domain in the NO signalling and Golgi transport"/>
    <property type="match status" value="1"/>
</dbReference>
<evidence type="ECO:0000259" key="1">
    <source>
        <dbReference type="SMART" id="SM00989"/>
    </source>
</evidence>
<dbReference type="PANTHER" id="PTHR35090">
    <property type="entry name" value="DNA-DIRECTED RNA POLYMERASE SUBUNIT I"/>
    <property type="match status" value="1"/>
</dbReference>